<dbReference type="Proteomes" id="UP000502502">
    <property type="component" value="Chromosome"/>
</dbReference>
<feature type="transmembrane region" description="Helical" evidence="1">
    <location>
        <begin position="6"/>
        <end position="26"/>
    </location>
</feature>
<sequence>MNEDVLIAIAFATAVVMILGHVARVMRTNALQKTIREAIRSNSGLTAGLLDKIDEQQPSGNADDRTGLILVALGAALFGYAMIVGNAEDFREIAGIALFPIFVGAALLARFAYLARRSGQQ</sequence>
<dbReference type="KEGG" id="ssin:G7078_02845"/>
<gene>
    <name evidence="2" type="ORF">G7078_02845</name>
</gene>
<proteinExistence type="predicted"/>
<dbReference type="RefSeq" id="WP_166092792.1">
    <property type="nucleotide sequence ID" value="NZ_CP049871.1"/>
</dbReference>
<organism evidence="2 3">
    <name type="scientific">Sphingomonas sinipercae</name>
    <dbReference type="NCBI Taxonomy" id="2714944"/>
    <lineage>
        <taxon>Bacteria</taxon>
        <taxon>Pseudomonadati</taxon>
        <taxon>Pseudomonadota</taxon>
        <taxon>Alphaproteobacteria</taxon>
        <taxon>Sphingomonadales</taxon>
        <taxon>Sphingomonadaceae</taxon>
        <taxon>Sphingomonas</taxon>
    </lineage>
</organism>
<evidence type="ECO:0000313" key="3">
    <source>
        <dbReference type="Proteomes" id="UP000502502"/>
    </source>
</evidence>
<name>A0A6G7ZLF5_9SPHN</name>
<reference evidence="2 3" key="1">
    <citation type="submission" date="2020-03" db="EMBL/GenBank/DDBJ databases">
        <title>Sphingomonas sp. nov., isolated from fish.</title>
        <authorList>
            <person name="Hyun D.-W."/>
            <person name="Bae J.-W."/>
        </authorList>
    </citation>
    <scope>NUCLEOTIDE SEQUENCE [LARGE SCALE GENOMIC DNA]</scope>
    <source>
        <strain evidence="2 3">HDW15C</strain>
    </source>
</reference>
<accession>A0A6G7ZLF5</accession>
<keyword evidence="3" id="KW-1185">Reference proteome</keyword>
<keyword evidence="1" id="KW-1133">Transmembrane helix</keyword>
<dbReference type="AlphaFoldDB" id="A0A6G7ZLF5"/>
<protein>
    <submittedName>
        <fullName evidence="2">Uncharacterized protein</fullName>
    </submittedName>
</protein>
<evidence type="ECO:0000256" key="1">
    <source>
        <dbReference type="SAM" id="Phobius"/>
    </source>
</evidence>
<feature type="transmembrane region" description="Helical" evidence="1">
    <location>
        <begin position="67"/>
        <end position="87"/>
    </location>
</feature>
<keyword evidence="1" id="KW-0812">Transmembrane</keyword>
<evidence type="ECO:0000313" key="2">
    <source>
        <dbReference type="EMBL" id="QIL01827.1"/>
    </source>
</evidence>
<keyword evidence="1" id="KW-0472">Membrane</keyword>
<dbReference type="EMBL" id="CP049871">
    <property type="protein sequence ID" value="QIL01827.1"/>
    <property type="molecule type" value="Genomic_DNA"/>
</dbReference>
<feature type="transmembrane region" description="Helical" evidence="1">
    <location>
        <begin position="93"/>
        <end position="113"/>
    </location>
</feature>